<keyword evidence="11 13" id="KW-0539">Nucleus</keyword>
<dbReference type="Proteomes" id="UP000095358">
    <property type="component" value="Unassembled WGS sequence"/>
</dbReference>
<evidence type="ECO:0000256" key="3">
    <source>
        <dbReference type="ARBA" id="ARBA00022741"/>
    </source>
</evidence>
<keyword evidence="6 13" id="KW-0347">Helicase</keyword>
<dbReference type="GO" id="GO:0005524">
    <property type="term" value="F:ATP binding"/>
    <property type="evidence" value="ECO:0007669"/>
    <property type="project" value="UniProtKB-KW"/>
</dbReference>
<dbReference type="InterPro" id="IPR027238">
    <property type="entry name" value="RuvB-like"/>
</dbReference>
<dbReference type="InterPro" id="IPR027417">
    <property type="entry name" value="P-loop_NTPase"/>
</dbReference>
<dbReference type="FunFam" id="2.40.50.360:FF:000001">
    <property type="entry name" value="RuvB-like helicase"/>
    <property type="match status" value="1"/>
</dbReference>
<evidence type="ECO:0000256" key="1">
    <source>
        <dbReference type="ARBA" id="ARBA00004123"/>
    </source>
</evidence>
<dbReference type="InterPro" id="IPR041048">
    <property type="entry name" value="RuvB-like_C"/>
</dbReference>
<evidence type="ECO:0000256" key="11">
    <source>
        <dbReference type="ARBA" id="ARBA00023242"/>
    </source>
</evidence>
<dbReference type="EMBL" id="LPNN01000009">
    <property type="protein sequence ID" value="OEJ82711.1"/>
    <property type="molecule type" value="Genomic_DNA"/>
</dbReference>
<dbReference type="AlphaFoldDB" id="A0A1E5R744"/>
<dbReference type="Gene3D" id="3.40.50.300">
    <property type="entry name" value="P-loop containing nucleotide triphosphate hydrolases"/>
    <property type="match status" value="1"/>
</dbReference>
<evidence type="ECO:0000256" key="8">
    <source>
        <dbReference type="ARBA" id="ARBA00022853"/>
    </source>
</evidence>
<comment type="caution">
    <text evidence="15">The sequence shown here is derived from an EMBL/GenBank/DDBJ whole genome shotgun (WGS) entry which is preliminary data.</text>
</comment>
<name>A0A1E5R744_HANUV</name>
<sequence length="446" mass="50225">MATTQVSIHHHIKNLKNENFIGQEQAKQATSIILDLIKEKKFNNKGLLIQGQPSTGKTALAYGMTKELGANIPFIKLVGSEFYSKEVKPTELLMMNLRRGIIIRMKELKEVYEGEVIELQPEESNNTVGQDIQGYGKSLSHVVITLKAAKGTKTLRLDPTIYDSIVKEKIAIGDVIYIEANTGIVKRCGRSDSFATEFDLELEEYVPLPKGEVYKKREIIQDLTLHDLDMANVKPSSNGNDIISMMSNLQANKKTEITDKLRQEVDKVVHKYISNNQAELIPGVLFIDEAHMLNLEMFTYINKILELDLAPLIILATNKQGLNTINGTEDIVSPFGIPQDLLDRCLIIKTKPYNVKELESIISKRAQSMNLKINPSAMQKLCQIGDESSKKRGLRYALQLLSPCSILMEISGRDEIIREDVEQCMDLFLDLDRSVEILKTNTQGFL</sequence>
<proteinExistence type="inferred from homology"/>
<dbReference type="Gene3D" id="1.10.8.60">
    <property type="match status" value="1"/>
</dbReference>
<dbReference type="SMART" id="SM00382">
    <property type="entry name" value="AAA"/>
    <property type="match status" value="1"/>
</dbReference>
<evidence type="ECO:0000313" key="16">
    <source>
        <dbReference type="Proteomes" id="UP000095358"/>
    </source>
</evidence>
<evidence type="ECO:0000256" key="7">
    <source>
        <dbReference type="ARBA" id="ARBA00022840"/>
    </source>
</evidence>
<dbReference type="GO" id="GO:0006325">
    <property type="term" value="P:chromatin organization"/>
    <property type="evidence" value="ECO:0007669"/>
    <property type="project" value="UniProtKB-KW"/>
</dbReference>
<comment type="catalytic activity">
    <reaction evidence="12 13">
        <text>ATP + H2O = ADP + phosphate + H(+)</text>
        <dbReference type="Rhea" id="RHEA:13065"/>
        <dbReference type="ChEBI" id="CHEBI:15377"/>
        <dbReference type="ChEBI" id="CHEBI:15378"/>
        <dbReference type="ChEBI" id="CHEBI:30616"/>
        <dbReference type="ChEBI" id="CHEBI:43474"/>
        <dbReference type="ChEBI" id="CHEBI:456216"/>
        <dbReference type="EC" id="3.6.4.12"/>
    </reaction>
</comment>
<feature type="domain" description="AAA+ ATPase" evidence="14">
    <location>
        <begin position="43"/>
        <end position="354"/>
    </location>
</feature>
<keyword evidence="8 13" id="KW-0156">Chromatin regulator</keyword>
<organism evidence="15 16">
    <name type="scientific">Hanseniaspora uvarum</name>
    <name type="common">Yeast</name>
    <name type="synonym">Kloeckera apiculata</name>
    <dbReference type="NCBI Taxonomy" id="29833"/>
    <lineage>
        <taxon>Eukaryota</taxon>
        <taxon>Fungi</taxon>
        <taxon>Dikarya</taxon>
        <taxon>Ascomycota</taxon>
        <taxon>Saccharomycotina</taxon>
        <taxon>Saccharomycetes</taxon>
        <taxon>Saccharomycodales</taxon>
        <taxon>Saccharomycodaceae</taxon>
        <taxon>Hanseniaspora</taxon>
    </lineage>
</organism>
<dbReference type="Pfam" id="PF06068">
    <property type="entry name" value="TIP49"/>
    <property type="match status" value="1"/>
</dbReference>
<comment type="similarity">
    <text evidence="2 13">Belongs to the RuvB family.</text>
</comment>
<dbReference type="GO" id="GO:0003678">
    <property type="term" value="F:DNA helicase activity"/>
    <property type="evidence" value="ECO:0007669"/>
    <property type="project" value="UniProtKB-EC"/>
</dbReference>
<dbReference type="GO" id="GO:0005634">
    <property type="term" value="C:nucleus"/>
    <property type="evidence" value="ECO:0007669"/>
    <property type="project" value="UniProtKB-SubCell"/>
</dbReference>
<evidence type="ECO:0000256" key="2">
    <source>
        <dbReference type="ARBA" id="ARBA00007519"/>
    </source>
</evidence>
<evidence type="ECO:0000256" key="6">
    <source>
        <dbReference type="ARBA" id="ARBA00022806"/>
    </source>
</evidence>
<evidence type="ECO:0000256" key="13">
    <source>
        <dbReference type="RuleBase" id="RU363048"/>
    </source>
</evidence>
<evidence type="ECO:0000256" key="9">
    <source>
        <dbReference type="ARBA" id="ARBA00023159"/>
    </source>
</evidence>
<evidence type="ECO:0000313" key="15">
    <source>
        <dbReference type="EMBL" id="OEJ82711.1"/>
    </source>
</evidence>
<keyword evidence="13" id="KW-0804">Transcription</keyword>
<comment type="subcellular location">
    <subcellularLocation>
        <location evidence="1 13">Nucleus</location>
    </subcellularLocation>
</comment>
<dbReference type="Gene3D" id="2.40.50.360">
    <property type="entry name" value="RuvB-like helicase, domain II"/>
    <property type="match status" value="1"/>
</dbReference>
<dbReference type="STRING" id="29833.A0A1E5R744"/>
<dbReference type="InterPro" id="IPR010339">
    <property type="entry name" value="TIP49_P-loop"/>
</dbReference>
<dbReference type="GO" id="GO:0016887">
    <property type="term" value="F:ATP hydrolysis activity"/>
    <property type="evidence" value="ECO:0007669"/>
    <property type="project" value="RHEA"/>
</dbReference>
<keyword evidence="16" id="KW-1185">Reference proteome</keyword>
<gene>
    <name evidence="15" type="ORF">AWRI3580_g3645</name>
</gene>
<protein>
    <recommendedName>
        <fullName evidence="13">RuvB-like helicase</fullName>
        <ecNumber evidence="13">3.6.4.12</ecNumber>
    </recommendedName>
</protein>
<dbReference type="PANTHER" id="PTHR11093">
    <property type="entry name" value="RUVB-RELATED REPTIN AND PONTIN"/>
    <property type="match status" value="1"/>
</dbReference>
<evidence type="ECO:0000259" key="14">
    <source>
        <dbReference type="SMART" id="SM00382"/>
    </source>
</evidence>
<dbReference type="SUPFAM" id="SSF52540">
    <property type="entry name" value="P-loop containing nucleoside triphosphate hydrolases"/>
    <property type="match status" value="1"/>
</dbReference>
<accession>A0A1E5R744</accession>
<evidence type="ECO:0000256" key="12">
    <source>
        <dbReference type="ARBA" id="ARBA00047995"/>
    </source>
</evidence>
<dbReference type="Pfam" id="PF17856">
    <property type="entry name" value="TIP49_C"/>
    <property type="match status" value="1"/>
</dbReference>
<keyword evidence="3 13" id="KW-0547">Nucleotide-binding</keyword>
<comment type="function">
    <text evidence="13">DNA helicase participates in several chromatin remodeling complexes, including the SWR1 and the INO80 complexes.</text>
</comment>
<dbReference type="EC" id="3.6.4.12" evidence="13"/>
<dbReference type="GO" id="GO:0006281">
    <property type="term" value="P:DNA repair"/>
    <property type="evidence" value="ECO:0007669"/>
    <property type="project" value="UniProtKB-KW"/>
</dbReference>
<keyword evidence="7 13" id="KW-0067">ATP-binding</keyword>
<evidence type="ECO:0000256" key="10">
    <source>
        <dbReference type="ARBA" id="ARBA00023204"/>
    </source>
</evidence>
<evidence type="ECO:0000256" key="4">
    <source>
        <dbReference type="ARBA" id="ARBA00022763"/>
    </source>
</evidence>
<dbReference type="OrthoDB" id="10060499at2759"/>
<keyword evidence="9" id="KW-0010">Activator</keyword>
<keyword evidence="10 13" id="KW-0234">DNA repair</keyword>
<dbReference type="InterPro" id="IPR003593">
    <property type="entry name" value="AAA+_ATPase"/>
</dbReference>
<dbReference type="VEuPathDB" id="FungiDB:AWRI3580_g3645"/>
<dbReference type="InterPro" id="IPR042487">
    <property type="entry name" value="RuvBL1/2_DNA/RNA_bd_dom"/>
</dbReference>
<keyword evidence="5 13" id="KW-0378">Hydrolase</keyword>
<evidence type="ECO:0000256" key="5">
    <source>
        <dbReference type="ARBA" id="ARBA00022801"/>
    </source>
</evidence>
<reference evidence="16" key="1">
    <citation type="journal article" date="2016" name="Genome Announc.">
        <title>Genome sequences of three species of Hanseniaspora isolated from spontaneous wine fermentations.</title>
        <authorList>
            <person name="Sternes P.R."/>
            <person name="Lee D."/>
            <person name="Kutyna D.R."/>
            <person name="Borneman A.R."/>
        </authorList>
    </citation>
    <scope>NUCLEOTIDE SEQUENCE [LARGE SCALE GENOMIC DNA]</scope>
    <source>
        <strain evidence="16">AWRI3580</strain>
    </source>
</reference>
<keyword evidence="13" id="KW-0805">Transcription regulation</keyword>
<keyword evidence="4 13" id="KW-0227">DNA damage</keyword>